<keyword evidence="7" id="KW-1185">Reference proteome</keyword>
<reference evidence="6 7" key="1">
    <citation type="submission" date="2017-10" db="EMBL/GenBank/DDBJ databases">
        <title>Sequencing the genomes of 1000 actinobacteria strains.</title>
        <authorList>
            <person name="Klenk H.-P."/>
        </authorList>
    </citation>
    <scope>NUCLEOTIDE SEQUENCE [LARGE SCALE GENOMIC DNA]</scope>
    <source>
        <strain evidence="6 7">DSM 18966</strain>
    </source>
</reference>
<evidence type="ECO:0000313" key="6">
    <source>
        <dbReference type="EMBL" id="PFG34508.1"/>
    </source>
</evidence>
<gene>
    <name evidence="6" type="ORF">ATL42_2419</name>
</gene>
<dbReference type="Proteomes" id="UP000225548">
    <property type="component" value="Unassembled WGS sequence"/>
</dbReference>
<accession>A0A2A9E6B1</accession>
<evidence type="ECO:0000259" key="5">
    <source>
        <dbReference type="PROSITE" id="PS50977"/>
    </source>
</evidence>
<evidence type="ECO:0000256" key="1">
    <source>
        <dbReference type="ARBA" id="ARBA00023015"/>
    </source>
</evidence>
<keyword evidence="3" id="KW-0804">Transcription</keyword>
<protein>
    <submittedName>
        <fullName evidence="6">TetR family transcriptional regulator</fullName>
    </submittedName>
</protein>
<dbReference type="Gene3D" id="1.10.357.10">
    <property type="entry name" value="Tetracycline Repressor, domain 2"/>
    <property type="match status" value="1"/>
</dbReference>
<keyword evidence="1" id="KW-0805">Transcription regulation</keyword>
<evidence type="ECO:0000256" key="2">
    <source>
        <dbReference type="ARBA" id="ARBA00023125"/>
    </source>
</evidence>
<dbReference type="InterPro" id="IPR050109">
    <property type="entry name" value="HTH-type_TetR-like_transc_reg"/>
</dbReference>
<comment type="caution">
    <text evidence="6">The sequence shown here is derived from an EMBL/GenBank/DDBJ whole genome shotgun (WGS) entry which is preliminary data.</text>
</comment>
<dbReference type="GO" id="GO:0000976">
    <property type="term" value="F:transcription cis-regulatory region binding"/>
    <property type="evidence" value="ECO:0007669"/>
    <property type="project" value="TreeGrafter"/>
</dbReference>
<dbReference type="Pfam" id="PF00440">
    <property type="entry name" value="TetR_N"/>
    <property type="match status" value="1"/>
</dbReference>
<dbReference type="OrthoDB" id="3192968at2"/>
<keyword evidence="2 4" id="KW-0238">DNA-binding</keyword>
<evidence type="ECO:0000313" key="7">
    <source>
        <dbReference type="Proteomes" id="UP000225548"/>
    </source>
</evidence>
<sequence length="220" mass="24062">MRDDAVGETVGRRARSMQDKRERILAAATDLFHEHGFEGVTTQEISDRADVAAGTLFRYASSKSELFLMVYNEQLRSAIADGAHRARRETDVSHAVCALVEPIMVAATGRDSAVVYQRELLFGSPDEQYRAEGLALVAGLEDAVADRLVVAVLTARGTETVDPMLRQAAMRAARSVFAVLNLLLVQPCTSAHPGSDVREELREQTAQIVRGLLVTVDERP</sequence>
<feature type="DNA-binding region" description="H-T-H motif" evidence="4">
    <location>
        <begin position="41"/>
        <end position="60"/>
    </location>
</feature>
<dbReference type="PANTHER" id="PTHR30055:SF234">
    <property type="entry name" value="HTH-TYPE TRANSCRIPTIONAL REGULATOR BETI"/>
    <property type="match status" value="1"/>
</dbReference>
<dbReference type="GO" id="GO:0003700">
    <property type="term" value="F:DNA-binding transcription factor activity"/>
    <property type="evidence" value="ECO:0007669"/>
    <property type="project" value="TreeGrafter"/>
</dbReference>
<dbReference type="PROSITE" id="PS50977">
    <property type="entry name" value="HTH_TETR_2"/>
    <property type="match status" value="1"/>
</dbReference>
<name>A0A2A9E6B1_9MICO</name>
<feature type="domain" description="HTH tetR-type" evidence="5">
    <location>
        <begin position="18"/>
        <end position="78"/>
    </location>
</feature>
<dbReference type="AlphaFoldDB" id="A0A2A9E6B1"/>
<dbReference type="InterPro" id="IPR009057">
    <property type="entry name" value="Homeodomain-like_sf"/>
</dbReference>
<evidence type="ECO:0000256" key="4">
    <source>
        <dbReference type="PROSITE-ProRule" id="PRU00335"/>
    </source>
</evidence>
<dbReference type="PRINTS" id="PR00455">
    <property type="entry name" value="HTHTETR"/>
</dbReference>
<dbReference type="SUPFAM" id="SSF46689">
    <property type="entry name" value="Homeodomain-like"/>
    <property type="match status" value="1"/>
</dbReference>
<dbReference type="EMBL" id="PDJG01000001">
    <property type="protein sequence ID" value="PFG34508.1"/>
    <property type="molecule type" value="Genomic_DNA"/>
</dbReference>
<proteinExistence type="predicted"/>
<dbReference type="InterPro" id="IPR001647">
    <property type="entry name" value="HTH_TetR"/>
</dbReference>
<organism evidence="6 7">
    <name type="scientific">Sanguibacter antarcticus</name>
    <dbReference type="NCBI Taxonomy" id="372484"/>
    <lineage>
        <taxon>Bacteria</taxon>
        <taxon>Bacillati</taxon>
        <taxon>Actinomycetota</taxon>
        <taxon>Actinomycetes</taxon>
        <taxon>Micrococcales</taxon>
        <taxon>Sanguibacteraceae</taxon>
        <taxon>Sanguibacter</taxon>
    </lineage>
</organism>
<dbReference type="PANTHER" id="PTHR30055">
    <property type="entry name" value="HTH-TYPE TRANSCRIPTIONAL REGULATOR RUTR"/>
    <property type="match status" value="1"/>
</dbReference>
<evidence type="ECO:0000256" key="3">
    <source>
        <dbReference type="ARBA" id="ARBA00023163"/>
    </source>
</evidence>